<name>A0A4Y4CY06_ZOORA</name>
<gene>
    <name evidence="14" type="ORF">ZRA01_24470</name>
</gene>
<evidence type="ECO:0000256" key="6">
    <source>
        <dbReference type="ARBA" id="ARBA00022723"/>
    </source>
</evidence>
<dbReference type="InterPro" id="IPR012312">
    <property type="entry name" value="Hemerythrin-like"/>
</dbReference>
<dbReference type="RefSeq" id="WP_141352618.1">
    <property type="nucleotide sequence ID" value="NZ_BJNV01000042.1"/>
</dbReference>
<dbReference type="Gene3D" id="3.30.565.10">
    <property type="entry name" value="Histidine kinase-like ATPase, C-terminal domain"/>
    <property type="match status" value="1"/>
</dbReference>
<dbReference type="EMBL" id="BJNV01000042">
    <property type="protein sequence ID" value="GEC96374.1"/>
    <property type="molecule type" value="Genomic_DNA"/>
</dbReference>
<evidence type="ECO:0000256" key="12">
    <source>
        <dbReference type="SAM" id="Coils"/>
    </source>
</evidence>
<dbReference type="Pfam" id="PF01814">
    <property type="entry name" value="Hemerythrin"/>
    <property type="match status" value="1"/>
</dbReference>
<evidence type="ECO:0000259" key="13">
    <source>
        <dbReference type="PROSITE" id="PS50109"/>
    </source>
</evidence>
<accession>A0A4Y4CY06</accession>
<feature type="coiled-coil region" evidence="12">
    <location>
        <begin position="179"/>
        <end position="220"/>
    </location>
</feature>
<dbReference type="EC" id="2.7.13.3" evidence="3"/>
<dbReference type="InterPro" id="IPR003594">
    <property type="entry name" value="HATPase_dom"/>
</dbReference>
<dbReference type="SUPFAM" id="SSF55874">
    <property type="entry name" value="ATPase domain of HSP90 chaperone/DNA topoisomerase II/histidine kinase"/>
    <property type="match status" value="1"/>
</dbReference>
<keyword evidence="10" id="KW-0408">Iron</keyword>
<dbReference type="InterPro" id="IPR012827">
    <property type="entry name" value="Hemerythrin_metal-bd"/>
</dbReference>
<comment type="caution">
    <text evidence="14">The sequence shown here is derived from an EMBL/GenBank/DDBJ whole genome shotgun (WGS) entry which is preliminary data.</text>
</comment>
<sequence length="472" mass="50305">MSAPAINPFVWADYFETGFDDVDGQHHKLVDFINALAGRAISGVPIRPDELSHSLDGLARYAVHHFATEEALMERAGLDPRHIGAHRKAHADFVTQVEAMRGTADPMGALPGLYNFVTSWLSFHILDTDQSMARQLRAVAAGASPAQAFVADQAQSRDPGSTALIAAVRSLLGLVAERNKELQNINASLEARVAERTAALTAANRDLLAAQRRLHEADRLAVVGQLAAGVAHEINNPLGFITANLRTLHQYARRLLALTEEAGRLAEAGGQGGAWKALRGAADLDYVAADLPGLLEESTGGLQRVGDIVQVLQGLASPGPLEFAPVPMAQLLDGVVAATADSRQPGQVLERDYGTLPVLEVNAALLSSALEALLHNAAQALGSGPGRIILRAREHDGELVIEVEDNGCGMDEATCARVFEPFFTTRPVGQGRGLGLSSAYRFVASHGGRIVVRSRLGRGTCFRVTLPLERPR</sequence>
<dbReference type="Gene3D" id="1.20.120.50">
    <property type="entry name" value="Hemerythrin-like"/>
    <property type="match status" value="1"/>
</dbReference>
<dbReference type="InterPro" id="IPR036890">
    <property type="entry name" value="HATPase_C_sf"/>
</dbReference>
<keyword evidence="6" id="KW-0479">Metal-binding</keyword>
<comment type="similarity">
    <text evidence="2">Belongs to the hemerythrin family.</text>
</comment>
<evidence type="ECO:0000256" key="4">
    <source>
        <dbReference type="ARBA" id="ARBA00022553"/>
    </source>
</evidence>
<evidence type="ECO:0000256" key="8">
    <source>
        <dbReference type="ARBA" id="ARBA00022777"/>
    </source>
</evidence>
<dbReference type="GO" id="GO:0000155">
    <property type="term" value="F:phosphorelay sensor kinase activity"/>
    <property type="evidence" value="ECO:0007669"/>
    <property type="project" value="InterPro"/>
</dbReference>
<keyword evidence="5" id="KW-0808">Transferase</keyword>
<feature type="domain" description="Histidine kinase" evidence="13">
    <location>
        <begin position="229"/>
        <end position="470"/>
    </location>
</feature>
<protein>
    <recommendedName>
        <fullName evidence="3">histidine kinase</fullName>
        <ecNumber evidence="3">2.7.13.3</ecNumber>
    </recommendedName>
</protein>
<dbReference type="SUPFAM" id="SSF47188">
    <property type="entry name" value="Hemerythrin-like"/>
    <property type="match status" value="1"/>
</dbReference>
<dbReference type="InterPro" id="IPR005467">
    <property type="entry name" value="His_kinase_dom"/>
</dbReference>
<dbReference type="CDD" id="cd00082">
    <property type="entry name" value="HisKA"/>
    <property type="match status" value="1"/>
</dbReference>
<dbReference type="GO" id="GO:0046872">
    <property type="term" value="F:metal ion binding"/>
    <property type="evidence" value="ECO:0007669"/>
    <property type="project" value="UniProtKB-KW"/>
</dbReference>
<dbReference type="InterPro" id="IPR003661">
    <property type="entry name" value="HisK_dim/P_dom"/>
</dbReference>
<dbReference type="InterPro" id="IPR036097">
    <property type="entry name" value="HisK_dim/P_sf"/>
</dbReference>
<keyword evidence="12" id="KW-0175">Coiled coil</keyword>
<keyword evidence="4" id="KW-0597">Phosphoprotein</keyword>
<dbReference type="AlphaFoldDB" id="A0A4Y4CY06"/>
<evidence type="ECO:0000313" key="14">
    <source>
        <dbReference type="EMBL" id="GEC96374.1"/>
    </source>
</evidence>
<dbReference type="NCBIfam" id="TIGR02481">
    <property type="entry name" value="hemeryth_dom"/>
    <property type="match status" value="1"/>
</dbReference>
<dbReference type="PROSITE" id="PS50109">
    <property type="entry name" value="HIS_KIN"/>
    <property type="match status" value="1"/>
</dbReference>
<dbReference type="GO" id="GO:0005524">
    <property type="term" value="F:ATP binding"/>
    <property type="evidence" value="ECO:0007669"/>
    <property type="project" value="UniProtKB-KW"/>
</dbReference>
<dbReference type="Gene3D" id="1.10.287.130">
    <property type="match status" value="1"/>
</dbReference>
<dbReference type="OrthoDB" id="1931120at2"/>
<evidence type="ECO:0000256" key="2">
    <source>
        <dbReference type="ARBA" id="ARBA00010587"/>
    </source>
</evidence>
<dbReference type="SMART" id="SM00387">
    <property type="entry name" value="HATPase_c"/>
    <property type="match status" value="1"/>
</dbReference>
<evidence type="ECO:0000256" key="5">
    <source>
        <dbReference type="ARBA" id="ARBA00022679"/>
    </source>
</evidence>
<evidence type="ECO:0000256" key="3">
    <source>
        <dbReference type="ARBA" id="ARBA00012438"/>
    </source>
</evidence>
<organism evidence="14 15">
    <name type="scientific">Zoogloea ramigera</name>
    <dbReference type="NCBI Taxonomy" id="350"/>
    <lineage>
        <taxon>Bacteria</taxon>
        <taxon>Pseudomonadati</taxon>
        <taxon>Pseudomonadota</taxon>
        <taxon>Betaproteobacteria</taxon>
        <taxon>Rhodocyclales</taxon>
        <taxon>Zoogloeaceae</taxon>
        <taxon>Zoogloea</taxon>
    </lineage>
</organism>
<evidence type="ECO:0000256" key="11">
    <source>
        <dbReference type="ARBA" id="ARBA00023012"/>
    </source>
</evidence>
<evidence type="ECO:0000256" key="1">
    <source>
        <dbReference type="ARBA" id="ARBA00000085"/>
    </source>
</evidence>
<evidence type="ECO:0000313" key="15">
    <source>
        <dbReference type="Proteomes" id="UP000318422"/>
    </source>
</evidence>
<reference evidence="14 15" key="1">
    <citation type="submission" date="2019-06" db="EMBL/GenBank/DDBJ databases">
        <title>Whole genome shotgun sequence of Zoogloea ramigera NBRC 15342.</title>
        <authorList>
            <person name="Hosoyama A."/>
            <person name="Uohara A."/>
            <person name="Ohji S."/>
            <person name="Ichikawa N."/>
        </authorList>
    </citation>
    <scope>NUCLEOTIDE SEQUENCE [LARGE SCALE GENOMIC DNA]</scope>
    <source>
        <strain evidence="14 15">NBRC 15342</strain>
    </source>
</reference>
<evidence type="ECO:0000256" key="10">
    <source>
        <dbReference type="ARBA" id="ARBA00023004"/>
    </source>
</evidence>
<keyword evidence="11" id="KW-0902">Two-component regulatory system</keyword>
<dbReference type="InterPro" id="IPR035938">
    <property type="entry name" value="Hemerythrin-like_sf"/>
</dbReference>
<evidence type="ECO:0000256" key="9">
    <source>
        <dbReference type="ARBA" id="ARBA00022840"/>
    </source>
</evidence>
<dbReference type="PANTHER" id="PTHR43065">
    <property type="entry name" value="SENSOR HISTIDINE KINASE"/>
    <property type="match status" value="1"/>
</dbReference>
<dbReference type="Pfam" id="PF02518">
    <property type="entry name" value="HATPase_c"/>
    <property type="match status" value="1"/>
</dbReference>
<dbReference type="InterPro" id="IPR004358">
    <property type="entry name" value="Sig_transdc_His_kin-like_C"/>
</dbReference>
<dbReference type="PANTHER" id="PTHR43065:SF10">
    <property type="entry name" value="PEROXIDE STRESS-ACTIVATED HISTIDINE KINASE MAK3"/>
    <property type="match status" value="1"/>
</dbReference>
<keyword evidence="15" id="KW-1185">Reference proteome</keyword>
<keyword evidence="9" id="KW-0067">ATP-binding</keyword>
<keyword evidence="7" id="KW-0547">Nucleotide-binding</keyword>
<keyword evidence="8" id="KW-0418">Kinase</keyword>
<evidence type="ECO:0000256" key="7">
    <source>
        <dbReference type="ARBA" id="ARBA00022741"/>
    </source>
</evidence>
<dbReference type="CDD" id="cd12107">
    <property type="entry name" value="Hemerythrin"/>
    <property type="match status" value="1"/>
</dbReference>
<proteinExistence type="inferred from homology"/>
<dbReference type="SUPFAM" id="SSF47384">
    <property type="entry name" value="Homodimeric domain of signal transducing histidine kinase"/>
    <property type="match status" value="1"/>
</dbReference>
<comment type="catalytic activity">
    <reaction evidence="1">
        <text>ATP + protein L-histidine = ADP + protein N-phospho-L-histidine.</text>
        <dbReference type="EC" id="2.7.13.3"/>
    </reaction>
</comment>
<dbReference type="PRINTS" id="PR00344">
    <property type="entry name" value="BCTRLSENSOR"/>
</dbReference>
<dbReference type="Proteomes" id="UP000318422">
    <property type="component" value="Unassembled WGS sequence"/>
</dbReference>